<dbReference type="InterPro" id="IPR034466">
    <property type="entry name" value="Methyltransferase_Class_B"/>
</dbReference>
<dbReference type="Gene3D" id="3.40.50.280">
    <property type="entry name" value="Cobalamin-binding domain"/>
    <property type="match status" value="1"/>
</dbReference>
<reference evidence="10" key="1">
    <citation type="submission" date="2020-07" db="EMBL/GenBank/DDBJ databases">
        <title>Huge and variable diversity of episymbiotic CPR bacteria and DPANN archaea in groundwater ecosystems.</title>
        <authorList>
            <person name="He C.Y."/>
            <person name="Keren R."/>
            <person name="Whittaker M."/>
            <person name="Farag I.F."/>
            <person name="Doudna J."/>
            <person name="Cate J.H.D."/>
            <person name="Banfield J.F."/>
        </authorList>
    </citation>
    <scope>NUCLEOTIDE SEQUENCE</scope>
    <source>
        <strain evidence="10">NC_groundwater_1664_Pr3_B-0.1um_52_9</strain>
    </source>
</reference>
<evidence type="ECO:0000256" key="2">
    <source>
        <dbReference type="ARBA" id="ARBA00022603"/>
    </source>
</evidence>
<dbReference type="Pfam" id="PF02310">
    <property type="entry name" value="B12-binding"/>
    <property type="match status" value="1"/>
</dbReference>
<comment type="caution">
    <text evidence="10">The sequence shown here is derived from an EMBL/GenBank/DDBJ whole genome shotgun (WGS) entry which is preliminary data.</text>
</comment>
<keyword evidence="2" id="KW-0489">Methyltransferase</keyword>
<dbReference type="GO" id="GO:0003824">
    <property type="term" value="F:catalytic activity"/>
    <property type="evidence" value="ECO:0007669"/>
    <property type="project" value="InterPro"/>
</dbReference>
<dbReference type="SUPFAM" id="SSF102114">
    <property type="entry name" value="Radical SAM enzymes"/>
    <property type="match status" value="1"/>
</dbReference>
<dbReference type="InterPro" id="IPR058240">
    <property type="entry name" value="rSAM_sf"/>
</dbReference>
<evidence type="ECO:0000256" key="7">
    <source>
        <dbReference type="ARBA" id="ARBA00023014"/>
    </source>
</evidence>
<dbReference type="InterPro" id="IPR007197">
    <property type="entry name" value="rSAM"/>
</dbReference>
<dbReference type="PROSITE" id="PS51918">
    <property type="entry name" value="RADICAL_SAM"/>
    <property type="match status" value="1"/>
</dbReference>
<evidence type="ECO:0000256" key="4">
    <source>
        <dbReference type="ARBA" id="ARBA00022691"/>
    </source>
</evidence>
<dbReference type="InterPro" id="IPR023404">
    <property type="entry name" value="rSAM_horseshoe"/>
</dbReference>
<dbReference type="GO" id="GO:0051539">
    <property type="term" value="F:4 iron, 4 sulfur cluster binding"/>
    <property type="evidence" value="ECO:0007669"/>
    <property type="project" value="UniProtKB-KW"/>
</dbReference>
<evidence type="ECO:0000259" key="8">
    <source>
        <dbReference type="PROSITE" id="PS51332"/>
    </source>
</evidence>
<sequence length="519" mass="59832">MTKKVLLIRARPADWTERHMESWPPVSVMSIAGVLRDAGIAVEIVDFHVLWNEREQQVLDDILRRDDYLLVGISTMTVEVRHALRLLSLIKNRRPEVFTILGGIHPSLYPDDTCKHPLVDFVCMGEGEYTALELVNHLEGKGPTSPRDIPGLVWKDSGRVVVNVPRPWNDLDKLPFLPYDLVDADEYTHRTVNPLEPEKVRRFFHLHAGQGCVFRCAFCVNTLSGMRNRGHRAKSAGRLLDEIEYFITRYGAEHIWFVDELFFLNRKRLRLFLEGIRERGLKFTWFANVRADFFKQSFLNDELLSELEEKGLVWVSIGAESGTNRVLKMISKDITVEQTLNAATALAKTRIVCGYSLMIGLPTETLDEIRATYRLTRAIRDINPNSYFYGPLPFRPYPGSPLHRICVEKGLPEYKTLDEWAGNDSVATGFCSVEDCKWVQDPIALSPVFHFYGMLANGLVYPGGGRLVILIQRLLRPIARWRFENAYFAFPIEYMLVQRLKPWIRRLLFPKYFARLDKS</sequence>
<feature type="domain" description="B12-binding" evidence="8">
    <location>
        <begin position="3"/>
        <end position="145"/>
    </location>
</feature>
<dbReference type="Gene3D" id="3.80.30.20">
    <property type="entry name" value="tm_1862 like domain"/>
    <property type="match status" value="1"/>
</dbReference>
<dbReference type="GO" id="GO:0046872">
    <property type="term" value="F:metal ion binding"/>
    <property type="evidence" value="ECO:0007669"/>
    <property type="project" value="UniProtKB-KW"/>
</dbReference>
<dbReference type="SFLD" id="SFLDS00029">
    <property type="entry name" value="Radical_SAM"/>
    <property type="match status" value="1"/>
</dbReference>
<organism evidence="10 11">
    <name type="scientific">Desulfomonile tiedjei</name>
    <dbReference type="NCBI Taxonomy" id="2358"/>
    <lineage>
        <taxon>Bacteria</taxon>
        <taxon>Pseudomonadati</taxon>
        <taxon>Thermodesulfobacteriota</taxon>
        <taxon>Desulfomonilia</taxon>
        <taxon>Desulfomonilales</taxon>
        <taxon>Desulfomonilaceae</taxon>
        <taxon>Desulfomonile</taxon>
    </lineage>
</organism>
<dbReference type="Pfam" id="PF04055">
    <property type="entry name" value="Radical_SAM"/>
    <property type="match status" value="1"/>
</dbReference>
<dbReference type="CDD" id="cd02068">
    <property type="entry name" value="radical_SAM_B12_BD"/>
    <property type="match status" value="1"/>
</dbReference>
<comment type="cofactor">
    <cofactor evidence="1">
        <name>[4Fe-4S] cluster</name>
        <dbReference type="ChEBI" id="CHEBI:49883"/>
    </cofactor>
</comment>
<dbReference type="PANTHER" id="PTHR43409">
    <property type="entry name" value="ANAEROBIC MAGNESIUM-PROTOPORPHYRIN IX MONOMETHYL ESTER CYCLASE-RELATED"/>
    <property type="match status" value="1"/>
</dbReference>
<keyword evidence="4" id="KW-0949">S-adenosyl-L-methionine</keyword>
<dbReference type="GO" id="GO:0031419">
    <property type="term" value="F:cobalamin binding"/>
    <property type="evidence" value="ECO:0007669"/>
    <property type="project" value="InterPro"/>
</dbReference>
<dbReference type="CDD" id="cd01335">
    <property type="entry name" value="Radical_SAM"/>
    <property type="match status" value="1"/>
</dbReference>
<keyword evidence="6" id="KW-0408">Iron</keyword>
<dbReference type="SFLD" id="SFLDG01123">
    <property type="entry name" value="methyltransferase_(Class_B)"/>
    <property type="match status" value="1"/>
</dbReference>
<keyword evidence="5" id="KW-0479">Metal-binding</keyword>
<name>A0A9D6V298_9BACT</name>
<dbReference type="EMBL" id="JACRDE010000218">
    <property type="protein sequence ID" value="MBI5249429.1"/>
    <property type="molecule type" value="Genomic_DNA"/>
</dbReference>
<dbReference type="Proteomes" id="UP000807825">
    <property type="component" value="Unassembled WGS sequence"/>
</dbReference>
<dbReference type="PROSITE" id="PS51332">
    <property type="entry name" value="B12_BINDING"/>
    <property type="match status" value="1"/>
</dbReference>
<dbReference type="SFLD" id="SFLDG01082">
    <property type="entry name" value="B12-binding_domain_containing"/>
    <property type="match status" value="1"/>
</dbReference>
<protein>
    <submittedName>
        <fullName evidence="10">B12-binding domain-containing radical SAM protein</fullName>
    </submittedName>
</protein>
<evidence type="ECO:0000256" key="3">
    <source>
        <dbReference type="ARBA" id="ARBA00022679"/>
    </source>
</evidence>
<accession>A0A9D6V298</accession>
<dbReference type="InterPro" id="IPR051198">
    <property type="entry name" value="BchE-like"/>
</dbReference>
<evidence type="ECO:0000256" key="6">
    <source>
        <dbReference type="ARBA" id="ARBA00023004"/>
    </source>
</evidence>
<dbReference type="PANTHER" id="PTHR43409:SF7">
    <property type="entry name" value="BLL1977 PROTEIN"/>
    <property type="match status" value="1"/>
</dbReference>
<dbReference type="InterPro" id="IPR006158">
    <property type="entry name" value="Cobalamin-bd"/>
</dbReference>
<dbReference type="InterPro" id="IPR006638">
    <property type="entry name" value="Elp3/MiaA/NifB-like_rSAM"/>
</dbReference>
<proteinExistence type="predicted"/>
<evidence type="ECO:0000313" key="10">
    <source>
        <dbReference type="EMBL" id="MBI5249429.1"/>
    </source>
</evidence>
<keyword evidence="7" id="KW-0411">Iron-sulfur</keyword>
<evidence type="ECO:0000256" key="1">
    <source>
        <dbReference type="ARBA" id="ARBA00001966"/>
    </source>
</evidence>
<evidence type="ECO:0000259" key="9">
    <source>
        <dbReference type="PROSITE" id="PS51918"/>
    </source>
</evidence>
<evidence type="ECO:0000313" key="11">
    <source>
        <dbReference type="Proteomes" id="UP000807825"/>
    </source>
</evidence>
<dbReference type="SMART" id="SM00729">
    <property type="entry name" value="Elp3"/>
    <property type="match status" value="1"/>
</dbReference>
<feature type="domain" description="Radical SAM core" evidence="9">
    <location>
        <begin position="198"/>
        <end position="424"/>
    </location>
</feature>
<dbReference type="AlphaFoldDB" id="A0A9D6V298"/>
<evidence type="ECO:0000256" key="5">
    <source>
        <dbReference type="ARBA" id="ARBA00022723"/>
    </source>
</evidence>
<gene>
    <name evidence="10" type="ORF">HY912_08035</name>
</gene>
<keyword evidence="3" id="KW-0808">Transferase</keyword>